<accession>A0A6N2RKI9</accession>
<gene>
    <name evidence="1" type="ORF">CBLFYP116_00183</name>
</gene>
<organism evidence="1">
    <name type="scientific">Enterocloster bolteae</name>
    <dbReference type="NCBI Taxonomy" id="208479"/>
    <lineage>
        <taxon>Bacteria</taxon>
        <taxon>Bacillati</taxon>
        <taxon>Bacillota</taxon>
        <taxon>Clostridia</taxon>
        <taxon>Lachnospirales</taxon>
        <taxon>Lachnospiraceae</taxon>
        <taxon>Enterocloster</taxon>
    </lineage>
</organism>
<dbReference type="EMBL" id="CACRTF010000001">
    <property type="protein sequence ID" value="VYS80661.1"/>
    <property type="molecule type" value="Genomic_DNA"/>
</dbReference>
<evidence type="ECO:0000313" key="1">
    <source>
        <dbReference type="EMBL" id="VYS80661.1"/>
    </source>
</evidence>
<protein>
    <submittedName>
        <fullName evidence="1">Uncharacterized protein</fullName>
    </submittedName>
</protein>
<dbReference type="RefSeq" id="WP_009298606.1">
    <property type="nucleotide sequence ID" value="NZ_CACRTF010000001.1"/>
</dbReference>
<sequence>MEFEKVPLNLKKDVKIYKGPDGMFRVKGVPTPFKTIKEAQNYALSVGEKYIVR</sequence>
<name>A0A6N2RKI9_9FIRM</name>
<reference evidence="1" key="1">
    <citation type="submission" date="2019-11" db="EMBL/GenBank/DDBJ databases">
        <authorList>
            <person name="Feng L."/>
        </authorList>
    </citation>
    <scope>NUCLEOTIDE SEQUENCE</scope>
    <source>
        <strain evidence="1">CbolteaeLFYP116</strain>
    </source>
</reference>
<proteinExistence type="predicted"/>
<dbReference type="AlphaFoldDB" id="A0A6N2RKI9"/>